<dbReference type="PROSITE" id="PS50943">
    <property type="entry name" value="HTH_CROC1"/>
    <property type="match status" value="1"/>
</dbReference>
<gene>
    <name evidence="3" type="ORF">NCTC11189_01886</name>
</gene>
<dbReference type="PANTHER" id="PTHR46797:SF2">
    <property type="entry name" value="TRANSCRIPTIONAL REGULATOR"/>
    <property type="match status" value="1"/>
</dbReference>
<evidence type="ECO:0000313" key="3">
    <source>
        <dbReference type="EMBL" id="VTS45657.1"/>
    </source>
</evidence>
<organism evidence="3 4">
    <name type="scientific">Streptococcus mitis</name>
    <dbReference type="NCBI Taxonomy" id="28037"/>
    <lineage>
        <taxon>Bacteria</taxon>
        <taxon>Bacillati</taxon>
        <taxon>Bacillota</taxon>
        <taxon>Bacilli</taxon>
        <taxon>Lactobacillales</taxon>
        <taxon>Streptococcaceae</taxon>
        <taxon>Streptococcus</taxon>
        <taxon>Streptococcus mitis group</taxon>
    </lineage>
</organism>
<evidence type="ECO:0000313" key="4">
    <source>
        <dbReference type="Proteomes" id="UP000387692"/>
    </source>
</evidence>
<dbReference type="Gene3D" id="1.10.260.40">
    <property type="entry name" value="lambda repressor-like DNA-binding domains"/>
    <property type="match status" value="1"/>
</dbReference>
<dbReference type="CDD" id="cd00093">
    <property type="entry name" value="HTH_XRE"/>
    <property type="match status" value="1"/>
</dbReference>
<dbReference type="InterPro" id="IPR001387">
    <property type="entry name" value="Cro/C1-type_HTH"/>
</dbReference>
<dbReference type="SUPFAM" id="SSF47413">
    <property type="entry name" value="lambda repressor-like DNA-binding domains"/>
    <property type="match status" value="1"/>
</dbReference>
<dbReference type="GO" id="GO:0005829">
    <property type="term" value="C:cytosol"/>
    <property type="evidence" value="ECO:0007669"/>
    <property type="project" value="TreeGrafter"/>
</dbReference>
<dbReference type="RefSeq" id="WP_143952850.1">
    <property type="nucleotide sequence ID" value="NZ_CABEHV010000004.1"/>
</dbReference>
<name>A0A4V6L843_STRMT</name>
<dbReference type="GO" id="GO:0003700">
    <property type="term" value="F:DNA-binding transcription factor activity"/>
    <property type="evidence" value="ECO:0007669"/>
    <property type="project" value="TreeGrafter"/>
</dbReference>
<dbReference type="AlphaFoldDB" id="A0A4V6L843"/>
<evidence type="ECO:0000256" key="1">
    <source>
        <dbReference type="ARBA" id="ARBA00023125"/>
    </source>
</evidence>
<dbReference type="InterPro" id="IPR010982">
    <property type="entry name" value="Lambda_DNA-bd_dom_sf"/>
</dbReference>
<feature type="domain" description="HTH cro/C1-type" evidence="2">
    <location>
        <begin position="11"/>
        <end position="65"/>
    </location>
</feature>
<dbReference type="Proteomes" id="UP000387692">
    <property type="component" value="Unassembled WGS sequence"/>
</dbReference>
<sequence>MMKKISIGLQIKSYRMKMKLTQQELAERSELSLPFINLVENDKRNLSVETLIKILNALKISPSEFFLPFSEEFSPDLSELVFHIQSNRYPDKFINLFKEILELSDLD</sequence>
<dbReference type="GO" id="GO:0003677">
    <property type="term" value="F:DNA binding"/>
    <property type="evidence" value="ECO:0007669"/>
    <property type="project" value="UniProtKB-KW"/>
</dbReference>
<evidence type="ECO:0000259" key="2">
    <source>
        <dbReference type="PROSITE" id="PS50943"/>
    </source>
</evidence>
<dbReference type="InterPro" id="IPR050807">
    <property type="entry name" value="TransReg_Diox_bact_type"/>
</dbReference>
<dbReference type="Pfam" id="PF01381">
    <property type="entry name" value="HTH_3"/>
    <property type="match status" value="1"/>
</dbReference>
<keyword evidence="1" id="KW-0238">DNA-binding</keyword>
<protein>
    <submittedName>
        <fullName evidence="3">XRE family transcriptional regulator</fullName>
    </submittedName>
</protein>
<reference evidence="3 4" key="1">
    <citation type="submission" date="2019-05" db="EMBL/GenBank/DDBJ databases">
        <authorList>
            <consortium name="Pathogen Informatics"/>
        </authorList>
    </citation>
    <scope>NUCLEOTIDE SEQUENCE [LARGE SCALE GENOMIC DNA]</scope>
    <source>
        <strain evidence="3 4">NCTC11189</strain>
    </source>
</reference>
<dbReference type="SMART" id="SM00530">
    <property type="entry name" value="HTH_XRE"/>
    <property type="match status" value="1"/>
</dbReference>
<accession>A0A4V6L843</accession>
<proteinExistence type="predicted"/>
<dbReference type="EMBL" id="CABEHV010000004">
    <property type="protein sequence ID" value="VTS45657.1"/>
    <property type="molecule type" value="Genomic_DNA"/>
</dbReference>
<dbReference type="PANTHER" id="PTHR46797">
    <property type="entry name" value="HTH-TYPE TRANSCRIPTIONAL REGULATOR"/>
    <property type="match status" value="1"/>
</dbReference>